<comment type="subcellular location">
    <subcellularLocation>
        <location evidence="3">Mitochondrion intermembrane space</location>
    </subcellularLocation>
    <subcellularLocation>
        <location evidence="2">Mitochondrion matrix</location>
    </subcellularLocation>
</comment>
<dbReference type="GO" id="GO:0042744">
    <property type="term" value="P:hydrogen peroxide catabolic process"/>
    <property type="evidence" value="ECO:0007669"/>
    <property type="project" value="TreeGrafter"/>
</dbReference>
<evidence type="ECO:0000256" key="10">
    <source>
        <dbReference type="ARBA" id="ARBA00023004"/>
    </source>
</evidence>
<evidence type="ECO:0000256" key="4">
    <source>
        <dbReference type="ARBA" id="ARBA00005997"/>
    </source>
</evidence>
<evidence type="ECO:0000313" key="17">
    <source>
        <dbReference type="Proteomes" id="UP000053815"/>
    </source>
</evidence>
<dbReference type="PANTHER" id="PTHR31356:SF58">
    <property type="entry name" value="CYTOCHROME C PEROXIDASE, MITOCHONDRIAL"/>
    <property type="match status" value="1"/>
</dbReference>
<dbReference type="CDD" id="cd00691">
    <property type="entry name" value="ascorbate_peroxidase"/>
    <property type="match status" value="1"/>
</dbReference>
<comment type="function">
    <text evidence="1">Destroys radicals which are normally produced within the cells and which are toxic to biological systems.</text>
</comment>
<dbReference type="InterPro" id="IPR019793">
    <property type="entry name" value="Peroxidases_heam-ligand_BS"/>
</dbReference>
<feature type="region of interest" description="Disordered" evidence="14">
    <location>
        <begin position="248"/>
        <end position="273"/>
    </location>
</feature>
<dbReference type="GO" id="GO:0005759">
    <property type="term" value="C:mitochondrial matrix"/>
    <property type="evidence" value="ECO:0007669"/>
    <property type="project" value="UniProtKB-SubCell"/>
</dbReference>
<dbReference type="InterPro" id="IPR010255">
    <property type="entry name" value="Haem_peroxidase_sf"/>
</dbReference>
<evidence type="ECO:0000256" key="8">
    <source>
        <dbReference type="ARBA" id="ARBA00022946"/>
    </source>
</evidence>
<evidence type="ECO:0000256" key="1">
    <source>
        <dbReference type="ARBA" id="ARBA00003917"/>
    </source>
</evidence>
<dbReference type="AlphaFoldDB" id="A0A0C9N675"/>
<dbReference type="Proteomes" id="UP000053815">
    <property type="component" value="Unassembled WGS sequence"/>
</dbReference>
<comment type="similarity">
    <text evidence="4">Belongs to the peroxidase family. Cytochrome c peroxidase subfamily.</text>
</comment>
<evidence type="ECO:0000256" key="9">
    <source>
        <dbReference type="ARBA" id="ARBA00023002"/>
    </source>
</evidence>
<dbReference type="GO" id="GO:0020037">
    <property type="term" value="F:heme binding"/>
    <property type="evidence" value="ECO:0007669"/>
    <property type="project" value="UniProtKB-UniRule"/>
</dbReference>
<evidence type="ECO:0000256" key="2">
    <source>
        <dbReference type="ARBA" id="ARBA00004305"/>
    </source>
</evidence>
<evidence type="ECO:0000256" key="11">
    <source>
        <dbReference type="ARBA" id="ARBA00023128"/>
    </source>
</evidence>
<sequence length="416" mass="46768">MSSLRSLGCLTSRYGARQAIRPVALTTNVRASMIMRRNYATAPPAGNNSSGSNPLLWIGCISLGAAYTYYQKKRAEQIDQTVHKDQLENTVNASASASKTEEKEKDPKPKSESESKDNKDAKKEPTNKPDDSKKTAPEKEINYQKVYNDIAELLDSNQNYDDGSYGPVLLRLAWHSSGTYNVEDGSGGSNGGTMRFRAEAEHAANNGLEVARDLLEKHIKPKYPELSYGDMYTLGGVVAIQELGGPNIKWRPGRRDQGDNKCTPDGRLPDGSKKADHVRDIFYRMGFNDREIVALTGGHALGRCHLDRSGYDGPWQEAPTFFSNEYYKAITSREWVKRDLPNGLWQWVDKANPEVMMLPIEITMLEDEKLKPYFELYAKDTAVFFEDFANAFKKLVELGVPFTGDEKEYVFERVNM</sequence>
<dbReference type="InterPro" id="IPR044831">
    <property type="entry name" value="Ccp1-like"/>
</dbReference>
<dbReference type="FunFam" id="1.10.520.10:FF:000005">
    <property type="entry name" value="Cytochrome c peroxidase"/>
    <property type="match status" value="1"/>
</dbReference>
<dbReference type="InterPro" id="IPR002207">
    <property type="entry name" value="Peroxidase_I"/>
</dbReference>
<dbReference type="Gene3D" id="1.10.420.10">
    <property type="entry name" value="Peroxidase, domain 2"/>
    <property type="match status" value="1"/>
</dbReference>
<dbReference type="GO" id="GO:0005758">
    <property type="term" value="C:mitochondrial intermembrane space"/>
    <property type="evidence" value="ECO:0007669"/>
    <property type="project" value="UniProtKB-SubCell"/>
</dbReference>
<evidence type="ECO:0000256" key="5">
    <source>
        <dbReference type="ARBA" id="ARBA00022559"/>
    </source>
</evidence>
<feature type="region of interest" description="Disordered" evidence="14">
    <location>
        <begin position="86"/>
        <end position="140"/>
    </location>
</feature>
<dbReference type="PANTHER" id="PTHR31356">
    <property type="entry name" value="THYLAKOID LUMENAL 29 KDA PROTEIN, CHLOROPLASTIC-RELATED"/>
    <property type="match status" value="1"/>
</dbReference>
<feature type="compositionally biased region" description="Polar residues" evidence="14">
    <location>
        <begin position="88"/>
        <end position="97"/>
    </location>
</feature>
<accession>A0A0C9N675</accession>
<dbReference type="Gene3D" id="1.10.520.10">
    <property type="match status" value="1"/>
</dbReference>
<evidence type="ECO:0000256" key="14">
    <source>
        <dbReference type="SAM" id="MobiDB-lite"/>
    </source>
</evidence>
<keyword evidence="17" id="KW-1185">Reference proteome</keyword>
<dbReference type="STRING" id="91626.A0A0C9N675"/>
<evidence type="ECO:0000256" key="13">
    <source>
        <dbReference type="RuleBase" id="RU363051"/>
    </source>
</evidence>
<gene>
    <name evidence="16" type="ORF">MAM1_0318d09613</name>
</gene>
<dbReference type="PRINTS" id="PR00459">
    <property type="entry name" value="ASPEROXIDASE"/>
</dbReference>
<comment type="catalytic activity">
    <reaction evidence="12">
        <text>2 Fe(II)-[cytochrome c] + H2O2 + 2 H(+) = 2 Fe(III)-[cytochrome c] + 2 H2O</text>
        <dbReference type="Rhea" id="RHEA:16581"/>
        <dbReference type="Rhea" id="RHEA-COMP:10350"/>
        <dbReference type="Rhea" id="RHEA-COMP:14399"/>
        <dbReference type="ChEBI" id="CHEBI:15377"/>
        <dbReference type="ChEBI" id="CHEBI:15378"/>
        <dbReference type="ChEBI" id="CHEBI:16240"/>
        <dbReference type="ChEBI" id="CHEBI:29033"/>
        <dbReference type="ChEBI" id="CHEBI:29034"/>
        <dbReference type="EC" id="1.11.1.5"/>
    </reaction>
</comment>
<keyword evidence="7" id="KW-0479">Metal-binding</keyword>
<evidence type="ECO:0000259" key="15">
    <source>
        <dbReference type="PROSITE" id="PS50873"/>
    </source>
</evidence>
<keyword evidence="10" id="KW-0408">Iron</keyword>
<feature type="compositionally biased region" description="Basic and acidic residues" evidence="14">
    <location>
        <begin position="253"/>
        <end position="273"/>
    </location>
</feature>
<dbReference type="SUPFAM" id="SSF48113">
    <property type="entry name" value="Heme-dependent peroxidases"/>
    <property type="match status" value="1"/>
</dbReference>
<dbReference type="InterPro" id="IPR002016">
    <property type="entry name" value="Haem_peroxidase"/>
</dbReference>
<dbReference type="EMBL" id="DF836607">
    <property type="protein sequence ID" value="GAN10078.1"/>
    <property type="molecule type" value="Genomic_DNA"/>
</dbReference>
<keyword evidence="11" id="KW-0496">Mitochondrion</keyword>
<dbReference type="GO" id="GO:0004130">
    <property type="term" value="F:cytochrome-c peroxidase activity"/>
    <property type="evidence" value="ECO:0007669"/>
    <property type="project" value="UniProtKB-EC"/>
</dbReference>
<organism evidence="16">
    <name type="scientific">Mucor ambiguus</name>
    <dbReference type="NCBI Taxonomy" id="91626"/>
    <lineage>
        <taxon>Eukaryota</taxon>
        <taxon>Fungi</taxon>
        <taxon>Fungi incertae sedis</taxon>
        <taxon>Mucoromycota</taxon>
        <taxon>Mucoromycotina</taxon>
        <taxon>Mucoromycetes</taxon>
        <taxon>Mucorales</taxon>
        <taxon>Mucorineae</taxon>
        <taxon>Mucoraceae</taxon>
        <taxon>Mucor</taxon>
    </lineage>
</organism>
<dbReference type="OrthoDB" id="2859658at2759"/>
<evidence type="ECO:0000256" key="7">
    <source>
        <dbReference type="ARBA" id="ARBA00022723"/>
    </source>
</evidence>
<dbReference type="GO" id="GO:0034599">
    <property type="term" value="P:cellular response to oxidative stress"/>
    <property type="evidence" value="ECO:0007669"/>
    <property type="project" value="InterPro"/>
</dbReference>
<dbReference type="Pfam" id="PF00141">
    <property type="entry name" value="peroxidase"/>
    <property type="match status" value="1"/>
</dbReference>
<feature type="domain" description="Plant heme peroxidase family profile" evidence="15">
    <location>
        <begin position="208"/>
        <end position="416"/>
    </location>
</feature>
<feature type="compositionally biased region" description="Basic and acidic residues" evidence="14">
    <location>
        <begin position="99"/>
        <end position="140"/>
    </location>
</feature>
<dbReference type="PRINTS" id="PR00458">
    <property type="entry name" value="PEROXIDASE"/>
</dbReference>
<evidence type="ECO:0000256" key="3">
    <source>
        <dbReference type="ARBA" id="ARBA00004569"/>
    </source>
</evidence>
<dbReference type="EC" id="1.11.1.-" evidence="13"/>
<evidence type="ECO:0000256" key="6">
    <source>
        <dbReference type="ARBA" id="ARBA00022617"/>
    </source>
</evidence>
<dbReference type="PROSITE" id="PS50873">
    <property type="entry name" value="PEROXIDASE_4"/>
    <property type="match status" value="1"/>
</dbReference>
<keyword evidence="5 13" id="KW-0575">Peroxidase</keyword>
<keyword evidence="6" id="KW-0349">Heme</keyword>
<keyword evidence="9 13" id="KW-0560">Oxidoreductase</keyword>
<dbReference type="PROSITE" id="PS00436">
    <property type="entry name" value="PEROXIDASE_2"/>
    <property type="match status" value="1"/>
</dbReference>
<dbReference type="GO" id="GO:0000302">
    <property type="term" value="P:response to reactive oxygen species"/>
    <property type="evidence" value="ECO:0007669"/>
    <property type="project" value="TreeGrafter"/>
</dbReference>
<reference evidence="16" key="1">
    <citation type="submission" date="2014-09" db="EMBL/GenBank/DDBJ databases">
        <title>Draft genome sequence of an oleaginous Mucoromycotina fungus Mucor ambiguus NBRC6742.</title>
        <authorList>
            <person name="Takeda I."/>
            <person name="Yamane N."/>
            <person name="Morita T."/>
            <person name="Tamano K."/>
            <person name="Machida M."/>
            <person name="Baker S."/>
            <person name="Koike H."/>
        </authorList>
    </citation>
    <scope>NUCLEOTIDE SEQUENCE</scope>
    <source>
        <strain evidence="16">NBRC 6742</strain>
    </source>
</reference>
<keyword evidence="8" id="KW-0809">Transit peptide</keyword>
<protein>
    <recommendedName>
        <fullName evidence="13">Peroxidase</fullName>
        <ecNumber evidence="13">1.11.1.-</ecNumber>
    </recommendedName>
</protein>
<dbReference type="InterPro" id="IPR019794">
    <property type="entry name" value="Peroxidases_AS"/>
</dbReference>
<evidence type="ECO:0000313" key="16">
    <source>
        <dbReference type="EMBL" id="GAN10078.1"/>
    </source>
</evidence>
<evidence type="ECO:0000256" key="12">
    <source>
        <dbReference type="ARBA" id="ARBA00049265"/>
    </source>
</evidence>
<dbReference type="GO" id="GO:0046872">
    <property type="term" value="F:metal ion binding"/>
    <property type="evidence" value="ECO:0007669"/>
    <property type="project" value="UniProtKB-UniRule"/>
</dbReference>
<dbReference type="PROSITE" id="PS00435">
    <property type="entry name" value="PEROXIDASE_1"/>
    <property type="match status" value="1"/>
</dbReference>
<name>A0A0C9N675_9FUNG</name>
<proteinExistence type="inferred from homology"/>